<evidence type="ECO:0000313" key="2">
    <source>
        <dbReference type="EMBL" id="OGZ43794.1"/>
    </source>
</evidence>
<comment type="caution">
    <text evidence="2">The sequence shown here is derived from an EMBL/GenBank/DDBJ whole genome shotgun (WGS) entry which is preliminary data.</text>
</comment>
<sequence>MNVLQIKTRICTPPKDDLFALMKESLDHIKEKSIIAITSKVVSIWRGRCVPKDAYPSKDDLIKYEADKYLPRDAVPNRWTMHTIKHHLLMPAAGIDESNANGFYVLLPKNPKEDAKEICQRLKVQYRVREMGVLITDSRTLPLRRGVTGVALGYFGFSPLNDYRGKEDLFGEQLLLTQTNVADALAACAVLVMGEGSESTPIAVIDDVSFVVFGESQAPSDKPFASLEVEESEDLYYPFLSSVQWEKGGGGT</sequence>
<reference evidence="2 3" key="1">
    <citation type="journal article" date="2016" name="Nat. Commun.">
        <title>Thousands of microbial genomes shed light on interconnected biogeochemical processes in an aquifer system.</title>
        <authorList>
            <person name="Anantharaman K."/>
            <person name="Brown C.T."/>
            <person name="Hug L.A."/>
            <person name="Sharon I."/>
            <person name="Castelle C.J."/>
            <person name="Probst A.J."/>
            <person name="Thomas B.C."/>
            <person name="Singh A."/>
            <person name="Wilkins M.J."/>
            <person name="Karaoz U."/>
            <person name="Brodie E.L."/>
            <person name="Williams K.H."/>
            <person name="Hubbard S.S."/>
            <person name="Banfield J.F."/>
        </authorList>
    </citation>
    <scope>NUCLEOTIDE SEQUENCE [LARGE SCALE GENOMIC DNA]</scope>
</reference>
<gene>
    <name evidence="2" type="ORF">A2W41_00195</name>
</gene>
<feature type="domain" description="Coenzyme F420:L-glutamate ligase-like" evidence="1">
    <location>
        <begin position="14"/>
        <end position="206"/>
    </location>
</feature>
<dbReference type="AlphaFoldDB" id="A0A1G2G0D9"/>
<evidence type="ECO:0000259" key="1">
    <source>
        <dbReference type="Pfam" id="PF01996"/>
    </source>
</evidence>
<accession>A0A1G2G0D9</accession>
<evidence type="ECO:0000313" key="3">
    <source>
        <dbReference type="Proteomes" id="UP000176700"/>
    </source>
</evidence>
<dbReference type="PANTHER" id="PTHR47917">
    <property type="match status" value="1"/>
</dbReference>
<protein>
    <recommendedName>
        <fullName evidence="1">Coenzyme F420:L-glutamate ligase-like domain-containing protein</fullName>
    </recommendedName>
</protein>
<dbReference type="SUPFAM" id="SSF144010">
    <property type="entry name" value="CofE-like"/>
    <property type="match status" value="1"/>
</dbReference>
<dbReference type="Proteomes" id="UP000176700">
    <property type="component" value="Unassembled WGS sequence"/>
</dbReference>
<dbReference type="GO" id="GO:0052618">
    <property type="term" value="F:coenzyme F420-0:L-glutamate ligase activity"/>
    <property type="evidence" value="ECO:0007669"/>
    <property type="project" value="TreeGrafter"/>
</dbReference>
<dbReference type="EMBL" id="MHNI01000002">
    <property type="protein sequence ID" value="OGZ43794.1"/>
    <property type="molecule type" value="Genomic_DNA"/>
</dbReference>
<dbReference type="InterPro" id="IPR002847">
    <property type="entry name" value="F420-0_gamma-glut_ligase-dom"/>
</dbReference>
<proteinExistence type="predicted"/>
<dbReference type="Gene3D" id="3.30.1330.100">
    <property type="entry name" value="CofE-like"/>
    <property type="match status" value="1"/>
</dbReference>
<dbReference type="PANTHER" id="PTHR47917:SF1">
    <property type="entry name" value="COENZYME F420:L-GLUTAMATE LIGASE"/>
    <property type="match status" value="1"/>
</dbReference>
<name>A0A1G2G0D9_9BACT</name>
<dbReference type="Pfam" id="PF01996">
    <property type="entry name" value="F420_ligase"/>
    <property type="match status" value="1"/>
</dbReference>
<organism evidence="2 3">
    <name type="scientific">Candidatus Ryanbacteria bacterium RIFCSPHIGHO2_01_45_13</name>
    <dbReference type="NCBI Taxonomy" id="1802112"/>
    <lineage>
        <taxon>Bacteria</taxon>
        <taxon>Candidatus Ryaniibacteriota</taxon>
    </lineage>
</organism>